<dbReference type="Proteomes" id="UP000009062">
    <property type="component" value="Chromosome"/>
</dbReference>
<dbReference type="STRING" id="698757.Pogu_1167"/>
<evidence type="ECO:0000259" key="1">
    <source>
        <dbReference type="Pfam" id="PF09651"/>
    </source>
</evidence>
<dbReference type="KEGG" id="pog:Pogu_1167"/>
<dbReference type="Gene3D" id="3.40.50.10770">
    <property type="entry name" value="Hypothetical protein VC1899 like domain (Restriction endonuclease-like)"/>
    <property type="match status" value="1"/>
</dbReference>
<dbReference type="Pfam" id="PF09651">
    <property type="entry name" value="Cas_APE2256"/>
    <property type="match status" value="1"/>
</dbReference>
<evidence type="ECO:0000313" key="2">
    <source>
        <dbReference type="EMBL" id="AFA39194.1"/>
    </source>
</evidence>
<feature type="domain" description="CRISPR system ring nuclease SSO1393-like" evidence="1">
    <location>
        <begin position="58"/>
        <end position="200"/>
    </location>
</feature>
<dbReference type="CDD" id="cd09742">
    <property type="entry name" value="Csm6_III-A"/>
    <property type="match status" value="1"/>
</dbReference>
<dbReference type="eggNOG" id="arCOG01935">
    <property type="taxonomic scope" value="Archaea"/>
</dbReference>
<reference evidence="2 3" key="1">
    <citation type="journal article" date="2012" name="Stand. Genomic Sci.">
        <title>Complete genome sequence of Pyrobaculum oguniense.</title>
        <authorList>
            <person name="Bernick D.L."/>
            <person name="Karplus K."/>
            <person name="Lui L.M."/>
            <person name="Coker J.K."/>
            <person name="Murphy J.N."/>
            <person name="Chan P.P."/>
            <person name="Cozen A.E."/>
            <person name="Lowe T.M."/>
        </authorList>
    </citation>
    <scope>NUCLEOTIDE SEQUENCE [LARGE SCALE GENOMIC DNA]</scope>
    <source>
        <strain evidence="2 3">TE7</strain>
    </source>
</reference>
<proteinExistence type="predicted"/>
<gene>
    <name evidence="2" type="ordered locus">Pogu_1167</name>
</gene>
<evidence type="ECO:0000313" key="3">
    <source>
        <dbReference type="Proteomes" id="UP000009062"/>
    </source>
</evidence>
<dbReference type="AlphaFoldDB" id="H6QA72"/>
<sequence>MRPVFFGITVGASLLTNAAKRGHLPEGLDRLRPDDPRQAELDKAPRGALVEYAASNPRECCAELNTVAAVLERWSWMAADLSFVLYASDTGQGRLAAEVIKEALCRVASGFWRGGRCGGRVRVVEGLGWEDKFGEALLRLATAIREDFSEARREGRMPYIVATGGFKPESTFAVVAAYAAGAVGVFYIHETFRRLVELPMVPLQLHGAVAKFARGEADEHQLARELGLDVQHLEAVGLLVEEGGARRLNPLLERLL</sequence>
<dbReference type="EMBL" id="CP003316">
    <property type="protein sequence ID" value="AFA39194.1"/>
    <property type="molecule type" value="Genomic_DNA"/>
</dbReference>
<dbReference type="HOGENOM" id="CLU_082641_1_0_2"/>
<name>H6QA72_PYROT</name>
<protein>
    <submittedName>
        <fullName evidence="2">CRISPR-associated protein, APE2256 family</fullName>
    </submittedName>
</protein>
<accession>H6QA72</accession>
<organism evidence="2 3">
    <name type="scientific">Pyrobaculum oguniense (strain DSM 13380 / JCM 10595 / TE7)</name>
    <dbReference type="NCBI Taxonomy" id="698757"/>
    <lineage>
        <taxon>Archaea</taxon>
        <taxon>Thermoproteota</taxon>
        <taxon>Thermoprotei</taxon>
        <taxon>Thermoproteales</taxon>
        <taxon>Thermoproteaceae</taxon>
        <taxon>Pyrobaculum</taxon>
    </lineage>
</organism>
<dbReference type="Gene3D" id="1.10.196.30">
    <property type="match status" value="1"/>
</dbReference>
<dbReference type="InterPro" id="IPR013442">
    <property type="entry name" value="SSO1393-like"/>
</dbReference>
<keyword evidence="3" id="KW-1185">Reference proteome</keyword>
<dbReference type="NCBIfam" id="TIGR02619">
    <property type="entry name" value="putative CRISPR-associated protein, APE2256 family"/>
    <property type="match status" value="1"/>
</dbReference>